<sequence length="45" mass="5460">MTEYKKGKDSIYAQGKWCYDRKQSGYGGQTKLIFWKKAKTRRRLR</sequence>
<comment type="caution">
    <text evidence="4">The sequence shown here is derived from an EMBL/GenBank/DDBJ whole genome shotgun (WGS) entry which is preliminary data.</text>
</comment>
<dbReference type="SUPFAM" id="SSF57829">
    <property type="entry name" value="Zn-binding ribosomal proteins"/>
    <property type="match status" value="1"/>
</dbReference>
<evidence type="ECO:0000313" key="5">
    <source>
        <dbReference type="Proteomes" id="UP000269945"/>
    </source>
</evidence>
<dbReference type="GO" id="GO:1990904">
    <property type="term" value="C:ribonucleoprotein complex"/>
    <property type="evidence" value="ECO:0007669"/>
    <property type="project" value="UniProtKB-KW"/>
</dbReference>
<evidence type="ECO:0000256" key="1">
    <source>
        <dbReference type="ARBA" id="ARBA00009364"/>
    </source>
</evidence>
<dbReference type="Proteomes" id="UP000269945">
    <property type="component" value="Unassembled WGS sequence"/>
</dbReference>
<organism evidence="4 5">
    <name type="scientific">Gulo gulo</name>
    <name type="common">Wolverine</name>
    <name type="synonym">Gluton</name>
    <dbReference type="NCBI Taxonomy" id="48420"/>
    <lineage>
        <taxon>Eukaryota</taxon>
        <taxon>Metazoa</taxon>
        <taxon>Chordata</taxon>
        <taxon>Craniata</taxon>
        <taxon>Vertebrata</taxon>
        <taxon>Euteleostomi</taxon>
        <taxon>Mammalia</taxon>
        <taxon>Eutheria</taxon>
        <taxon>Laurasiatheria</taxon>
        <taxon>Carnivora</taxon>
        <taxon>Caniformia</taxon>
        <taxon>Musteloidea</taxon>
        <taxon>Mustelidae</taxon>
        <taxon>Guloninae</taxon>
        <taxon>Gulo</taxon>
    </lineage>
</organism>
<dbReference type="EMBL" id="CYRY02043605">
    <property type="protein sequence ID" value="VCX38129.1"/>
    <property type="molecule type" value="Genomic_DNA"/>
</dbReference>
<name>A0A9X9M791_GULGU</name>
<protein>
    <submittedName>
        <fullName evidence="4">Uncharacterized protein</fullName>
    </submittedName>
</protein>
<keyword evidence="5" id="KW-1185">Reference proteome</keyword>
<dbReference type="PANTHER" id="PTHR10369">
    <property type="entry name" value="60S RIBOSOMAL PROTEIN L36A/L44"/>
    <property type="match status" value="1"/>
</dbReference>
<comment type="similarity">
    <text evidence="1">Belongs to the eukaryotic ribosomal protein eL42 family.</text>
</comment>
<keyword evidence="3" id="KW-0687">Ribonucleoprotein</keyword>
<keyword evidence="2" id="KW-0689">Ribosomal protein</keyword>
<dbReference type="Pfam" id="PF00935">
    <property type="entry name" value="Ribosomal_L44"/>
    <property type="match status" value="1"/>
</dbReference>
<accession>A0A9X9M791</accession>
<evidence type="ECO:0000256" key="3">
    <source>
        <dbReference type="ARBA" id="ARBA00023274"/>
    </source>
</evidence>
<gene>
    <name evidence="4" type="ORF">BN2614_LOCUS1</name>
</gene>
<evidence type="ECO:0000256" key="2">
    <source>
        <dbReference type="ARBA" id="ARBA00022980"/>
    </source>
</evidence>
<dbReference type="InterPro" id="IPR000552">
    <property type="entry name" value="Ribosomal_eL44"/>
</dbReference>
<dbReference type="GO" id="GO:0005840">
    <property type="term" value="C:ribosome"/>
    <property type="evidence" value="ECO:0007669"/>
    <property type="project" value="UniProtKB-KW"/>
</dbReference>
<dbReference type="InterPro" id="IPR011332">
    <property type="entry name" value="Ribosomal_zn-bd"/>
</dbReference>
<dbReference type="GO" id="GO:0003735">
    <property type="term" value="F:structural constituent of ribosome"/>
    <property type="evidence" value="ECO:0007669"/>
    <property type="project" value="InterPro"/>
</dbReference>
<evidence type="ECO:0000313" key="4">
    <source>
        <dbReference type="EMBL" id="VCX38129.1"/>
    </source>
</evidence>
<reference evidence="4 5" key="1">
    <citation type="submission" date="2018-10" db="EMBL/GenBank/DDBJ databases">
        <authorList>
            <person name="Ekblom R."/>
            <person name="Jareborg N."/>
        </authorList>
    </citation>
    <scope>NUCLEOTIDE SEQUENCE [LARGE SCALE GENOMIC DNA]</scope>
    <source>
        <tissue evidence="4">Muscle</tissue>
    </source>
</reference>
<dbReference type="Gene3D" id="3.10.450.80">
    <property type="match status" value="1"/>
</dbReference>
<dbReference type="AlphaFoldDB" id="A0A9X9M791"/>
<proteinExistence type="inferred from homology"/>
<dbReference type="GO" id="GO:0006412">
    <property type="term" value="P:translation"/>
    <property type="evidence" value="ECO:0007669"/>
    <property type="project" value="InterPro"/>
</dbReference>
<dbReference type="InterPro" id="IPR053708">
    <property type="entry name" value="Ribosomal_LSU_eL42"/>
</dbReference>